<protein>
    <recommendedName>
        <fullName evidence="4">alpha-amylase</fullName>
        <ecNumber evidence="4">3.2.1.1</ecNumber>
    </recommendedName>
</protein>
<feature type="signal peptide" evidence="18">
    <location>
        <begin position="1"/>
        <end position="20"/>
    </location>
</feature>
<comment type="cofactor">
    <cofactor evidence="2">
        <name>Ca(2+)</name>
        <dbReference type="ChEBI" id="CHEBI:29108"/>
    </cofactor>
</comment>
<evidence type="ECO:0000256" key="10">
    <source>
        <dbReference type="ARBA" id="ARBA00023180"/>
    </source>
</evidence>
<keyword evidence="21" id="KW-1185">Reference proteome</keyword>
<dbReference type="SMART" id="SM00642">
    <property type="entry name" value="Aamy"/>
    <property type="match status" value="1"/>
</dbReference>
<dbReference type="AlphaFoldDB" id="A0A232M7A6"/>
<keyword evidence="8" id="KW-0106">Calcium</keyword>
<sequence length="514" mass="57063">MKLLPTLIGALLIWISPVTYQLQQYTKDLGAYHGYWQQNLYALNSAFGTDADLKALANELHSRNMSLMLDVVVNDFAWAGAGTSVDYTKFNPFNNEDYFHQYRLQSSDVNNNTCVEECWLGDTVVSLPDLKTETPQVSSMLCTWAQEMISNYSVDGLRIDSVFNVNPDFLSGFNNAANVFCIGEGSTKNVTAACSLQGQLNGMLNYPLYYALTGAFNSTNGSLSDLMTTVNRVNSSCKDIFELGTFSENHDVPRFASYTNDLSVSRHPKQNKETTIYKEMKQRRKQKALMVSSWPVTLSHILYLEMESQLVIYNGQEQHYSGAFNPVNREAVWLSSYNENAPLYKVIQSLNQIRSHAAGNGSQFTESSEPSQDYIEYLSYPFITQTHILALRKGFKGNQVIMVLSNLGSNPASSEDTNAALPASQTGFHPSQNVTEILSCKTVTTDSSGQLNISLNDGGPRVYYPTLSLNQSGLCGHLVAGSTKSGAWYGRDIHSVTWFISLAGTIYLAVYILF</sequence>
<evidence type="ECO:0000256" key="4">
    <source>
        <dbReference type="ARBA" id="ARBA00012595"/>
    </source>
</evidence>
<feature type="binding site" evidence="16">
    <location>
        <position position="251"/>
    </location>
    <ligand>
        <name>substrate</name>
    </ligand>
</feature>
<evidence type="ECO:0000256" key="16">
    <source>
        <dbReference type="PIRSR" id="PIRSR001024-5"/>
    </source>
</evidence>
<dbReference type="InterPro" id="IPR015340">
    <property type="entry name" value="A_amylase_C_dom"/>
</dbReference>
<keyword evidence="17" id="KW-1133">Transmembrane helix</keyword>
<evidence type="ECO:0000256" key="9">
    <source>
        <dbReference type="ARBA" id="ARBA00023157"/>
    </source>
</evidence>
<dbReference type="Gene3D" id="3.20.20.80">
    <property type="entry name" value="Glycosidases"/>
    <property type="match status" value="1"/>
</dbReference>
<evidence type="ECO:0000256" key="8">
    <source>
        <dbReference type="ARBA" id="ARBA00022837"/>
    </source>
</evidence>
<feature type="transmembrane region" description="Helical" evidence="17">
    <location>
        <begin position="495"/>
        <end position="513"/>
    </location>
</feature>
<evidence type="ECO:0000256" key="17">
    <source>
        <dbReference type="SAM" id="Phobius"/>
    </source>
</evidence>
<dbReference type="GO" id="GO:0005509">
    <property type="term" value="F:calcium ion binding"/>
    <property type="evidence" value="ECO:0007669"/>
    <property type="project" value="InterPro"/>
</dbReference>
<evidence type="ECO:0000256" key="3">
    <source>
        <dbReference type="ARBA" id="ARBA00008061"/>
    </source>
</evidence>
<dbReference type="OrthoDB" id="204980at2759"/>
<evidence type="ECO:0000256" key="14">
    <source>
        <dbReference type="PIRSR" id="PIRSR001024-2"/>
    </source>
</evidence>
<feature type="disulfide bond" evidence="15">
    <location>
        <begin position="194"/>
        <end position="237"/>
    </location>
</feature>
<keyword evidence="7" id="KW-0378">Hydrolase</keyword>
<dbReference type="GO" id="GO:0016052">
    <property type="term" value="P:carbohydrate catabolic process"/>
    <property type="evidence" value="ECO:0007669"/>
    <property type="project" value="InterPro"/>
</dbReference>
<dbReference type="PANTHER" id="PTHR10357:SF215">
    <property type="entry name" value="ALPHA-AMYLASE 1"/>
    <property type="match status" value="1"/>
</dbReference>
<evidence type="ECO:0000256" key="7">
    <source>
        <dbReference type="ARBA" id="ARBA00022801"/>
    </source>
</evidence>
<comment type="catalytic activity">
    <reaction evidence="1">
        <text>Endohydrolysis of (1-&gt;4)-alpha-D-glucosidic linkages in polysaccharides containing three or more (1-&gt;4)-alpha-linked D-glucose units.</text>
        <dbReference type="EC" id="3.2.1.1"/>
    </reaction>
</comment>
<evidence type="ECO:0000256" key="11">
    <source>
        <dbReference type="ARBA" id="ARBA00023277"/>
    </source>
</evidence>
<dbReference type="InterPro" id="IPR017853">
    <property type="entry name" value="GH"/>
</dbReference>
<keyword evidence="17" id="KW-0812">Transmembrane</keyword>
<dbReference type="Pfam" id="PF00128">
    <property type="entry name" value="Alpha-amylase"/>
    <property type="match status" value="1"/>
</dbReference>
<keyword evidence="11" id="KW-0119">Carbohydrate metabolism</keyword>
<feature type="binding site" evidence="16">
    <location>
        <position position="158"/>
    </location>
    <ligand>
        <name>substrate</name>
    </ligand>
</feature>
<feature type="site" description="Transition state stabilizer" evidence="14">
    <location>
        <position position="251"/>
    </location>
</feature>
<keyword evidence="5" id="KW-0479">Metal-binding</keyword>
<dbReference type="EC" id="3.2.1.1" evidence="4"/>
<name>A0A232M7A6_9EURO</name>
<evidence type="ECO:0000313" key="20">
    <source>
        <dbReference type="EMBL" id="OXV11997.1"/>
    </source>
</evidence>
<evidence type="ECO:0000256" key="15">
    <source>
        <dbReference type="PIRSR" id="PIRSR001024-4"/>
    </source>
</evidence>
<dbReference type="SUPFAM" id="SSF51445">
    <property type="entry name" value="(Trans)glycosidases"/>
    <property type="match status" value="1"/>
</dbReference>
<dbReference type="InterPro" id="IPR013780">
    <property type="entry name" value="Glyco_hydro_b"/>
</dbReference>
<evidence type="ECO:0000256" key="6">
    <source>
        <dbReference type="ARBA" id="ARBA00022729"/>
    </source>
</evidence>
<dbReference type="Pfam" id="PF09260">
    <property type="entry name" value="A_amylase_dom_C"/>
    <property type="match status" value="1"/>
</dbReference>
<keyword evidence="9 15" id="KW-1015">Disulfide bond</keyword>
<dbReference type="SUPFAM" id="SSF51011">
    <property type="entry name" value="Glycosyl hydrolase domain"/>
    <property type="match status" value="1"/>
</dbReference>
<feature type="domain" description="Glycosyl hydrolase family 13 catalytic" evidence="19">
    <location>
        <begin position="4"/>
        <end position="354"/>
    </location>
</feature>
<evidence type="ECO:0000256" key="5">
    <source>
        <dbReference type="ARBA" id="ARBA00022723"/>
    </source>
</evidence>
<feature type="binding site" evidence="16">
    <location>
        <position position="36"/>
    </location>
    <ligand>
        <name>substrate</name>
    </ligand>
</feature>
<dbReference type="PANTHER" id="PTHR10357">
    <property type="entry name" value="ALPHA-AMYLASE FAMILY MEMBER"/>
    <property type="match status" value="1"/>
</dbReference>
<keyword evidence="6 18" id="KW-0732">Signal</keyword>
<proteinExistence type="inferred from homology"/>
<gene>
    <name evidence="20" type="ORF">Egran_00242</name>
</gene>
<evidence type="ECO:0000256" key="12">
    <source>
        <dbReference type="ARBA" id="ARBA00023295"/>
    </source>
</evidence>
<evidence type="ECO:0000256" key="2">
    <source>
        <dbReference type="ARBA" id="ARBA00001913"/>
    </source>
</evidence>
<dbReference type="InterPro" id="IPR006047">
    <property type="entry name" value="GH13_cat_dom"/>
</dbReference>
<dbReference type="Gene3D" id="2.60.40.1180">
    <property type="entry name" value="Golgi alpha-mannosidase II"/>
    <property type="match status" value="1"/>
</dbReference>
<dbReference type="InterPro" id="IPR013777">
    <property type="entry name" value="A-amylase-like"/>
</dbReference>
<evidence type="ECO:0000256" key="13">
    <source>
        <dbReference type="PIRSR" id="PIRSR001024-1"/>
    </source>
</evidence>
<dbReference type="PIRSF" id="PIRSF001024">
    <property type="entry name" value="Alph-amyl_fung"/>
    <property type="match status" value="1"/>
</dbReference>
<keyword evidence="10" id="KW-0325">Glycoprotein</keyword>
<feature type="binding site" evidence="16">
    <location>
        <position position="329"/>
    </location>
    <ligand>
        <name>substrate</name>
    </ligand>
</feature>
<accession>A0A232M7A6</accession>
<keyword evidence="12" id="KW-0326">Glycosidase</keyword>
<dbReference type="Proteomes" id="UP000243515">
    <property type="component" value="Unassembled WGS sequence"/>
</dbReference>
<feature type="disulfide bond" evidence="15">
    <location>
        <begin position="440"/>
        <end position="475"/>
    </location>
</feature>
<feature type="chain" id="PRO_5012059438" description="alpha-amylase" evidence="18">
    <location>
        <begin position="21"/>
        <end position="514"/>
    </location>
</feature>
<evidence type="ECO:0000256" key="1">
    <source>
        <dbReference type="ARBA" id="ARBA00000548"/>
    </source>
</evidence>
<evidence type="ECO:0000313" key="21">
    <source>
        <dbReference type="Proteomes" id="UP000243515"/>
    </source>
</evidence>
<feature type="active site" description="Nucleophile" evidence="13">
    <location>
        <position position="160"/>
    </location>
</feature>
<feature type="active site" description="Proton donor" evidence="13">
    <location>
        <position position="184"/>
    </location>
</feature>
<comment type="caution">
    <text evidence="20">The sequence shown here is derived from an EMBL/GenBank/DDBJ whole genome shotgun (WGS) entry which is preliminary data.</text>
</comment>
<organism evidence="20 21">
    <name type="scientific">Elaphomyces granulatus</name>
    <dbReference type="NCBI Taxonomy" id="519963"/>
    <lineage>
        <taxon>Eukaryota</taxon>
        <taxon>Fungi</taxon>
        <taxon>Dikarya</taxon>
        <taxon>Ascomycota</taxon>
        <taxon>Pezizomycotina</taxon>
        <taxon>Eurotiomycetes</taxon>
        <taxon>Eurotiomycetidae</taxon>
        <taxon>Eurotiales</taxon>
        <taxon>Elaphomycetaceae</taxon>
        <taxon>Elaphomyces</taxon>
    </lineage>
</organism>
<evidence type="ECO:0000256" key="18">
    <source>
        <dbReference type="SAM" id="SignalP"/>
    </source>
</evidence>
<dbReference type="EMBL" id="NPHW01002194">
    <property type="protein sequence ID" value="OXV11997.1"/>
    <property type="molecule type" value="Genomic_DNA"/>
</dbReference>
<reference evidence="20 21" key="1">
    <citation type="journal article" date="2015" name="Environ. Microbiol.">
        <title>Metagenome sequence of Elaphomyces granulatus from sporocarp tissue reveals Ascomycota ectomycorrhizal fingerprints of genome expansion and a Proteobacteria-rich microbiome.</title>
        <authorList>
            <person name="Quandt C.A."/>
            <person name="Kohler A."/>
            <person name="Hesse C.N."/>
            <person name="Sharpton T.J."/>
            <person name="Martin F."/>
            <person name="Spatafora J.W."/>
        </authorList>
    </citation>
    <scope>NUCLEOTIDE SEQUENCE [LARGE SCALE GENOMIC DNA]</scope>
    <source>
        <strain evidence="20 21">OSC145934</strain>
    </source>
</reference>
<evidence type="ECO:0000259" key="19">
    <source>
        <dbReference type="SMART" id="SM00642"/>
    </source>
</evidence>
<dbReference type="GO" id="GO:0004556">
    <property type="term" value="F:alpha-amylase activity"/>
    <property type="evidence" value="ECO:0007669"/>
    <property type="project" value="UniProtKB-EC"/>
</dbReference>
<keyword evidence="17" id="KW-0472">Membrane</keyword>
<comment type="similarity">
    <text evidence="3">Belongs to the glycosyl hydrolase 13 family.</text>
</comment>